<dbReference type="InterPro" id="IPR036465">
    <property type="entry name" value="vWFA_dom_sf"/>
</dbReference>
<dbReference type="InterPro" id="IPR055575">
    <property type="entry name" value="DUF7151"/>
</dbReference>
<feature type="domain" description="DUF7151" evidence="1">
    <location>
        <begin position="122"/>
        <end position="155"/>
    </location>
</feature>
<comment type="caution">
    <text evidence="2">The sequence shown here is derived from an EMBL/GenBank/DDBJ whole genome shotgun (WGS) entry which is preliminary data.</text>
</comment>
<evidence type="ECO:0000313" key="3">
    <source>
        <dbReference type="Proteomes" id="UP000326789"/>
    </source>
</evidence>
<feature type="domain" description="DUF7151" evidence="1">
    <location>
        <begin position="47"/>
        <end position="92"/>
    </location>
</feature>
<reference evidence="2 3" key="1">
    <citation type="submission" date="2019-09" db="EMBL/GenBank/DDBJ databases">
        <title>Whole genome sequence of Vibrio fortis.</title>
        <authorList>
            <person name="Das S.K."/>
        </authorList>
    </citation>
    <scope>NUCLEOTIDE SEQUENCE [LARGE SCALE GENOMIC DNA]</scope>
    <source>
        <strain evidence="2 3">AN60</strain>
    </source>
</reference>
<dbReference type="EMBL" id="VWSE01000007">
    <property type="protein sequence ID" value="KAB0287502.1"/>
    <property type="molecule type" value="Genomic_DNA"/>
</dbReference>
<dbReference type="Proteomes" id="UP000326789">
    <property type="component" value="Unassembled WGS sequence"/>
</dbReference>
<organism evidence="2 3">
    <name type="scientific">Vibrio fortis</name>
    <dbReference type="NCBI Taxonomy" id="212667"/>
    <lineage>
        <taxon>Bacteria</taxon>
        <taxon>Pseudomonadati</taxon>
        <taxon>Pseudomonadota</taxon>
        <taxon>Gammaproteobacteria</taxon>
        <taxon>Vibrionales</taxon>
        <taxon>Vibrionaceae</taxon>
        <taxon>Vibrio</taxon>
    </lineage>
</organism>
<evidence type="ECO:0000259" key="1">
    <source>
        <dbReference type="Pfam" id="PF23657"/>
    </source>
</evidence>
<dbReference type="AlphaFoldDB" id="A0A5N3R0F0"/>
<proteinExistence type="predicted"/>
<sequence>MIMNVNARLSKKTLIATSVASILLSGCGSDSSSSDSSSNGGTVQKDALISTLTLPAGDAECANGGLKVIAGYDDNENGTLEDNEHVSNKTICHDGTNNTQQEGSDIFNQALVSVALIAKTDSRCDAGGQLVTLGVDTNNNSILDNSEVQSSEVLCSIGADFAPSAIINSITANPAIVAAGAQTTLTATISNLQPNDKVTWYNENGDALTTTTPTQVTVQAGTTVGQEKYKLSIETTNDQGQTVLQTKEIIITVAEAPAPTQSVVLNSQQVFLPEGYTTSALTGDVTGTIIYAKPVATAAASARSSLPTPDNTELAGFVAERGALNGQTTAQEILVAGVGAFASELYGAKVVQTSLTTLENGDVNATYKITLRTGLKLTDILNTLINQVAVNKVGGTASALVPAASEVIQTEYQLDITTSYNKVADSAVITSTLVQNDKVVDYSDLIVSTTSESIQASKDATLQLQNDKFTALDQTTSKADFLFVIDNSGSMSDEQQAISDLTVAFTSTIQNAGVDFMVGTITTDSDELRGNGFTNDLVQIAKDFKPGTWGSGTERGIYYSELALKTGGTVELAGYPRSGASLSIVIMSDEPSQYKQYNTPEFDPNNNLFLDNGYRVYSIVDPSDAARSQYDDLATSTLGKTLNINVTSEYKAFVEVMAQNAGASSAGYKLSKAEAQHILSSSILVTVDGTKVDRNSSNGWQYYPLSESIVFTGTAIPAQGAEIVIAYQYVDDSK</sequence>
<dbReference type="Gene3D" id="3.40.50.410">
    <property type="entry name" value="von Willebrand factor, type A domain"/>
    <property type="match status" value="1"/>
</dbReference>
<accession>A0A5N3R0F0</accession>
<dbReference type="SUPFAM" id="SSF53300">
    <property type="entry name" value="vWA-like"/>
    <property type="match status" value="1"/>
</dbReference>
<evidence type="ECO:0000313" key="2">
    <source>
        <dbReference type="EMBL" id="KAB0287502.1"/>
    </source>
</evidence>
<dbReference type="Pfam" id="PF23657">
    <property type="entry name" value="DUF7151"/>
    <property type="match status" value="2"/>
</dbReference>
<gene>
    <name evidence="2" type="ORF">F2P58_13745</name>
</gene>
<protein>
    <submittedName>
        <fullName evidence="2">VWA domain-containing protein</fullName>
    </submittedName>
</protein>
<name>A0A5N3R0F0_9VIBR</name>